<dbReference type="RefSeq" id="WP_108826305.1">
    <property type="nucleotide sequence ID" value="NZ_CP023004.1"/>
</dbReference>
<keyword evidence="4" id="KW-1003">Cell membrane</keyword>
<dbReference type="GO" id="GO:0005886">
    <property type="term" value="C:plasma membrane"/>
    <property type="evidence" value="ECO:0007669"/>
    <property type="project" value="UniProtKB-SubCell"/>
</dbReference>
<dbReference type="PANTHER" id="PTHR48086">
    <property type="entry name" value="SODIUM/PROLINE SYMPORTER-RELATED"/>
    <property type="match status" value="1"/>
</dbReference>
<evidence type="ECO:0000256" key="5">
    <source>
        <dbReference type="ARBA" id="ARBA00022692"/>
    </source>
</evidence>
<keyword evidence="7 14" id="KW-1133">Transmembrane helix</keyword>
<reference evidence="15 16" key="1">
    <citation type="journal article" date="2018" name="Syst. Appl. Microbiol.">
        <title>Ereboglobus luteus gen. nov. sp. nov. from cockroach guts, and new insights into the oxygen relationship of the genera Opitutus and Didymococcus (Verrucomicrobia: Opitutaceae).</title>
        <authorList>
            <person name="Tegtmeier D."/>
            <person name="Belitz A."/>
            <person name="Radek R."/>
            <person name="Heimerl T."/>
            <person name="Brune A."/>
        </authorList>
    </citation>
    <scope>NUCLEOTIDE SEQUENCE [LARGE SCALE GENOMIC DNA]</scope>
    <source>
        <strain evidence="15 16">Ho45</strain>
    </source>
</reference>
<dbReference type="Proteomes" id="UP000244896">
    <property type="component" value="Chromosome"/>
</dbReference>
<evidence type="ECO:0008006" key="17">
    <source>
        <dbReference type="Google" id="ProtNLM"/>
    </source>
</evidence>
<dbReference type="AlphaFoldDB" id="A0A2U8E737"/>
<sequence length="723" mass="79120">MNGIRILDILVVLAYFAAIVYIGRRAKAASSKGEESYFLAGRKLGKLYQAFLNFGNATEPQGAVSNASFVYRSGASNAWYSFQTVFINPYYWFMNVWFRRVRLLTMADLFVDRFNSKGMGVFYSLFQICVAVLLIGFGSFTAYTITASLVNKAEDSWTVEERAAVESFRELRALETQQRVSIIAAELAGLNAIVPDALTGAQRARIAEITHDMAADTKSFENITPLTPAQQQRLADLRDAKARGDIYSNVSVLRPPVYKWGFYIMFIAVVGAYMVLGGMQAAAVAEALQGTLIIIFSILLIPTGLYAIGGWGQLAERVPAKMFDLFGGSLTGWSIFAITLVSLIQMNALSPNMNIMGSAKNETAARMGVTGLYGKRLMIILWTFAGLIAAALFVGPDALADSDTAWGMLSERLLGPIPGFIGLMLAGVIAGVMSNLAAKSIAVSALFTRNIYRVFNPAASETKSVFVARCTICVVLVVGLFAATFMKDMMAVVKLVITVNVPFGVLIMVMFFWRRVTLPAAWTAIIVAIALNVAFPIVAPWIPAMTNNQSLAISSIEKDGKPAPVYWEVVTRVDKDDPNSPLKGSGRFDMENFMATKLGIVDSATMSARNRENLRYYVDAALPFIVLILMSLLTRNRNPGQVDFFYGKMKTPVGDTPELEAQAIEETRRNPRRFDHTKLFGKNSSWEFGKWDRQDAVGFVACCAASGAIIALFWGLLKLASGG</sequence>
<keyword evidence="5 14" id="KW-0812">Transmembrane</keyword>
<keyword evidence="3" id="KW-0813">Transport</keyword>
<feature type="transmembrane region" description="Helical" evidence="14">
    <location>
        <begin position="466"/>
        <end position="485"/>
    </location>
</feature>
<dbReference type="InterPro" id="IPR038377">
    <property type="entry name" value="Na/Glc_symporter_sf"/>
</dbReference>
<keyword evidence="11" id="KW-0739">Sodium transport</keyword>
<keyword evidence="6" id="KW-0769">Symport</keyword>
<evidence type="ECO:0000313" key="15">
    <source>
        <dbReference type="EMBL" id="AWI10404.1"/>
    </source>
</evidence>
<organism evidence="15 16">
    <name type="scientific">Ereboglobus luteus</name>
    <dbReference type="NCBI Taxonomy" id="1796921"/>
    <lineage>
        <taxon>Bacteria</taxon>
        <taxon>Pseudomonadati</taxon>
        <taxon>Verrucomicrobiota</taxon>
        <taxon>Opitutia</taxon>
        <taxon>Opitutales</taxon>
        <taxon>Opitutaceae</taxon>
        <taxon>Ereboglobus</taxon>
    </lineage>
</organism>
<evidence type="ECO:0000256" key="7">
    <source>
        <dbReference type="ARBA" id="ARBA00022989"/>
    </source>
</evidence>
<comment type="similarity">
    <text evidence="2 13">Belongs to the sodium:solute symporter (SSF) (TC 2.A.21) family.</text>
</comment>
<evidence type="ECO:0000256" key="10">
    <source>
        <dbReference type="ARBA" id="ARBA00023136"/>
    </source>
</evidence>
<evidence type="ECO:0000256" key="12">
    <source>
        <dbReference type="ARBA" id="ARBA00033708"/>
    </source>
</evidence>
<evidence type="ECO:0000256" key="3">
    <source>
        <dbReference type="ARBA" id="ARBA00022448"/>
    </source>
</evidence>
<evidence type="ECO:0000256" key="11">
    <source>
        <dbReference type="ARBA" id="ARBA00023201"/>
    </source>
</evidence>
<evidence type="ECO:0000313" key="16">
    <source>
        <dbReference type="Proteomes" id="UP000244896"/>
    </source>
</evidence>
<comment type="catalytic activity">
    <reaction evidence="12">
        <text>L-proline(in) + Na(+)(in) = L-proline(out) + Na(+)(out)</text>
        <dbReference type="Rhea" id="RHEA:28967"/>
        <dbReference type="ChEBI" id="CHEBI:29101"/>
        <dbReference type="ChEBI" id="CHEBI:60039"/>
    </reaction>
</comment>
<dbReference type="PANTHER" id="PTHR48086:SF3">
    <property type="entry name" value="SODIUM_PROLINE SYMPORTER"/>
    <property type="match status" value="1"/>
</dbReference>
<evidence type="ECO:0000256" key="14">
    <source>
        <dbReference type="SAM" id="Phobius"/>
    </source>
</evidence>
<dbReference type="GO" id="GO:0006814">
    <property type="term" value="P:sodium ion transport"/>
    <property type="evidence" value="ECO:0007669"/>
    <property type="project" value="UniProtKB-KW"/>
</dbReference>
<protein>
    <recommendedName>
        <fullName evidence="17">Transporter</fullName>
    </recommendedName>
</protein>
<evidence type="ECO:0000256" key="9">
    <source>
        <dbReference type="ARBA" id="ARBA00023065"/>
    </source>
</evidence>
<feature type="transmembrane region" description="Helical" evidence="14">
    <location>
        <begin position="492"/>
        <end position="513"/>
    </location>
</feature>
<feature type="transmembrane region" description="Helical" evidence="14">
    <location>
        <begin position="616"/>
        <end position="634"/>
    </location>
</feature>
<proteinExistence type="inferred from homology"/>
<feature type="transmembrane region" description="Helical" evidence="14">
    <location>
        <begin position="377"/>
        <end position="399"/>
    </location>
</feature>
<evidence type="ECO:0000256" key="2">
    <source>
        <dbReference type="ARBA" id="ARBA00006434"/>
    </source>
</evidence>
<dbReference type="InterPro" id="IPR050277">
    <property type="entry name" value="Sodium:Solute_Symporter"/>
</dbReference>
<evidence type="ECO:0000256" key="6">
    <source>
        <dbReference type="ARBA" id="ARBA00022847"/>
    </source>
</evidence>
<keyword evidence="8" id="KW-0915">Sodium</keyword>
<feature type="transmembrane region" description="Helical" evidence="14">
    <location>
        <begin position="519"/>
        <end position="542"/>
    </location>
</feature>
<keyword evidence="10 14" id="KW-0472">Membrane</keyword>
<evidence type="ECO:0000256" key="8">
    <source>
        <dbReference type="ARBA" id="ARBA00023053"/>
    </source>
</evidence>
<evidence type="ECO:0000256" key="1">
    <source>
        <dbReference type="ARBA" id="ARBA00004651"/>
    </source>
</evidence>
<feature type="transmembrane region" description="Helical" evidence="14">
    <location>
        <begin position="118"/>
        <end position="143"/>
    </location>
</feature>
<dbReference type="GO" id="GO:0015293">
    <property type="term" value="F:symporter activity"/>
    <property type="evidence" value="ECO:0007669"/>
    <property type="project" value="UniProtKB-KW"/>
</dbReference>
<keyword evidence="16" id="KW-1185">Reference proteome</keyword>
<feature type="transmembrane region" description="Helical" evidence="14">
    <location>
        <begin position="696"/>
        <end position="717"/>
    </location>
</feature>
<comment type="subcellular location">
    <subcellularLocation>
        <location evidence="1">Cell membrane</location>
        <topology evidence="1">Multi-pass membrane protein</topology>
    </subcellularLocation>
</comment>
<feature type="transmembrane region" description="Helical" evidence="14">
    <location>
        <begin position="323"/>
        <end position="344"/>
    </location>
</feature>
<dbReference type="InterPro" id="IPR001734">
    <property type="entry name" value="Na/solute_symporter"/>
</dbReference>
<dbReference type="EMBL" id="CP023004">
    <property type="protein sequence ID" value="AWI10404.1"/>
    <property type="molecule type" value="Genomic_DNA"/>
</dbReference>
<evidence type="ECO:0000256" key="4">
    <source>
        <dbReference type="ARBA" id="ARBA00022475"/>
    </source>
</evidence>
<feature type="transmembrane region" description="Helical" evidence="14">
    <location>
        <begin position="260"/>
        <end position="285"/>
    </location>
</feature>
<dbReference type="KEGG" id="elut:CKA38_15095"/>
<gene>
    <name evidence="15" type="ORF">CKA38_15095</name>
</gene>
<keyword evidence="9" id="KW-0406">Ion transport</keyword>
<feature type="transmembrane region" description="Helical" evidence="14">
    <location>
        <begin position="420"/>
        <end position="446"/>
    </location>
</feature>
<dbReference type="OrthoDB" id="175453at2"/>
<feature type="transmembrane region" description="Helical" evidence="14">
    <location>
        <begin position="6"/>
        <end position="23"/>
    </location>
</feature>
<dbReference type="PROSITE" id="PS50283">
    <property type="entry name" value="NA_SOLUT_SYMP_3"/>
    <property type="match status" value="1"/>
</dbReference>
<name>A0A2U8E737_9BACT</name>
<dbReference type="Gene3D" id="1.20.1730.10">
    <property type="entry name" value="Sodium/glucose cotransporter"/>
    <property type="match status" value="1"/>
</dbReference>
<dbReference type="Pfam" id="PF00474">
    <property type="entry name" value="SSF"/>
    <property type="match status" value="2"/>
</dbReference>
<accession>A0A2U8E737</accession>
<feature type="transmembrane region" description="Helical" evidence="14">
    <location>
        <begin position="291"/>
        <end position="311"/>
    </location>
</feature>
<evidence type="ECO:0000256" key="13">
    <source>
        <dbReference type="RuleBase" id="RU362091"/>
    </source>
</evidence>